<dbReference type="PANTHER" id="PTHR47354">
    <property type="entry name" value="NADH OXIDOREDUCTASE HCR"/>
    <property type="match status" value="1"/>
</dbReference>
<keyword evidence="8 13" id="KW-1133">Transmembrane helix</keyword>
<evidence type="ECO:0000313" key="15">
    <source>
        <dbReference type="EMBL" id="KYO51237.1"/>
    </source>
</evidence>
<keyword evidence="4 13" id="KW-0812">Transmembrane</keyword>
<dbReference type="GO" id="GO:0016020">
    <property type="term" value="C:membrane"/>
    <property type="evidence" value="ECO:0007669"/>
    <property type="project" value="UniProtKB-SubCell"/>
</dbReference>
<dbReference type="PRINTS" id="PR00409">
    <property type="entry name" value="PHDIOXRDTASE"/>
</dbReference>
<name>A0A162KGV3_9PROT</name>
<evidence type="ECO:0000256" key="5">
    <source>
        <dbReference type="ARBA" id="ARBA00022714"/>
    </source>
</evidence>
<dbReference type="PROSITE" id="PS51384">
    <property type="entry name" value="FAD_FR"/>
    <property type="match status" value="1"/>
</dbReference>
<comment type="caution">
    <text evidence="15">The sequence shown here is derived from an EMBL/GenBank/DDBJ whole genome shotgun (WGS) entry which is preliminary data.</text>
</comment>
<dbReference type="InterPro" id="IPR013112">
    <property type="entry name" value="FAD-bd_8"/>
</dbReference>
<organism evidence="15 16">
    <name type="scientific">Tistrella mobilis</name>
    <dbReference type="NCBI Taxonomy" id="171437"/>
    <lineage>
        <taxon>Bacteria</taxon>
        <taxon>Pseudomonadati</taxon>
        <taxon>Pseudomonadota</taxon>
        <taxon>Alphaproteobacteria</taxon>
        <taxon>Geminicoccales</taxon>
        <taxon>Geminicoccaceae</taxon>
        <taxon>Tistrella</taxon>
    </lineage>
</organism>
<dbReference type="InterPro" id="IPR017927">
    <property type="entry name" value="FAD-bd_FR_type"/>
</dbReference>
<dbReference type="Proteomes" id="UP000075787">
    <property type="component" value="Unassembled WGS sequence"/>
</dbReference>
<keyword evidence="7" id="KW-0274">FAD</keyword>
<proteinExistence type="predicted"/>
<evidence type="ECO:0000256" key="11">
    <source>
        <dbReference type="ARBA" id="ARBA00023014"/>
    </source>
</evidence>
<evidence type="ECO:0000256" key="4">
    <source>
        <dbReference type="ARBA" id="ARBA00022692"/>
    </source>
</evidence>
<dbReference type="GO" id="GO:0016491">
    <property type="term" value="F:oxidoreductase activity"/>
    <property type="evidence" value="ECO:0007669"/>
    <property type="project" value="UniProtKB-KW"/>
</dbReference>
<evidence type="ECO:0000256" key="8">
    <source>
        <dbReference type="ARBA" id="ARBA00022989"/>
    </source>
</evidence>
<reference evidence="15 16" key="1">
    <citation type="submission" date="2015-12" db="EMBL/GenBank/DDBJ databases">
        <title>Genome sequence of Tistrella mobilis MCCC 1A02139.</title>
        <authorList>
            <person name="Lu L."/>
            <person name="Lai Q."/>
            <person name="Shao Z."/>
            <person name="Qian P."/>
        </authorList>
    </citation>
    <scope>NUCLEOTIDE SEQUENCE [LARGE SCALE GENOMIC DNA]</scope>
    <source>
        <strain evidence="15 16">MCCC 1A02139</strain>
    </source>
</reference>
<keyword evidence="10" id="KW-0408">Iron</keyword>
<sequence length="442" mass="47962">MSAPKRLLIAFLVVLPGLWLATGQIFQAPAEIFAIRPAMMQGTGILAIGAMSLALVLAMRPVRLEGLLGGLDKGYRLHKGLGITALVAAVIHWLWAQAPKWAVGWGLLDRPARNRLPVEPATLEATLRSWRGFAESVGEWAFYAAVALILLALIRRFPYRRVFQLHRLLALAYLVLVFHAAVLFTFDQWVQPVGIVVALLLAAGTVSALLALFGRIGIRRRVAGRVSRLAHDPATHVLEVDLALSGSWPGHRAGQFAFVTFDAAEGPHPFTISSAWQGDGRLRFHVKALGDHTRALPARLTQGDPVTVEGPYGRFDFIDHQPAQLWVAGGIGITPFLARLEALAAAPERRPVDLVYCAAAPAPDFVARLQALATAAGVRLHVLASGRDGRLDAGRLAGLVPGWREASIWFCGPAGFGRSLRRGLARLGLARGRFHQEAFEMR</sequence>
<dbReference type="AlphaFoldDB" id="A0A162KGV3"/>
<keyword evidence="11" id="KW-0411">Iron-sulfur</keyword>
<feature type="domain" description="FAD-binding FR-type" evidence="14">
    <location>
        <begin position="219"/>
        <end position="318"/>
    </location>
</feature>
<evidence type="ECO:0000256" key="13">
    <source>
        <dbReference type="SAM" id="Phobius"/>
    </source>
</evidence>
<feature type="transmembrane region" description="Helical" evidence="13">
    <location>
        <begin position="140"/>
        <end position="157"/>
    </location>
</feature>
<dbReference type="InterPro" id="IPR039261">
    <property type="entry name" value="FNR_nucleotide-bd"/>
</dbReference>
<dbReference type="InterPro" id="IPR050415">
    <property type="entry name" value="MRET"/>
</dbReference>
<dbReference type="GO" id="GO:0046872">
    <property type="term" value="F:metal ion binding"/>
    <property type="evidence" value="ECO:0007669"/>
    <property type="project" value="UniProtKB-KW"/>
</dbReference>
<keyword evidence="6" id="KW-0479">Metal-binding</keyword>
<accession>A0A162KGV3</accession>
<dbReference type="CDD" id="cd06198">
    <property type="entry name" value="FNR_like_3"/>
    <property type="match status" value="1"/>
</dbReference>
<feature type="transmembrane region" description="Helical" evidence="13">
    <location>
        <begin position="39"/>
        <end position="59"/>
    </location>
</feature>
<dbReference type="GO" id="GO:0050660">
    <property type="term" value="F:flavin adenine dinucleotide binding"/>
    <property type="evidence" value="ECO:0007669"/>
    <property type="project" value="TreeGrafter"/>
</dbReference>
<comment type="cofactor">
    <cofactor evidence="1">
        <name>FAD</name>
        <dbReference type="ChEBI" id="CHEBI:57692"/>
    </cofactor>
</comment>
<feature type="transmembrane region" description="Helical" evidence="13">
    <location>
        <begin position="192"/>
        <end position="213"/>
    </location>
</feature>
<gene>
    <name evidence="15" type="ORF">AUP44_01175</name>
</gene>
<evidence type="ECO:0000313" key="16">
    <source>
        <dbReference type="Proteomes" id="UP000075787"/>
    </source>
</evidence>
<evidence type="ECO:0000256" key="7">
    <source>
        <dbReference type="ARBA" id="ARBA00022827"/>
    </source>
</evidence>
<feature type="transmembrane region" description="Helical" evidence="13">
    <location>
        <begin position="80"/>
        <end position="98"/>
    </location>
</feature>
<dbReference type="Gene3D" id="2.40.30.10">
    <property type="entry name" value="Translation factors"/>
    <property type="match status" value="1"/>
</dbReference>
<dbReference type="Pfam" id="PF08022">
    <property type="entry name" value="FAD_binding_8"/>
    <property type="match status" value="1"/>
</dbReference>
<evidence type="ECO:0000259" key="14">
    <source>
        <dbReference type="PROSITE" id="PS51384"/>
    </source>
</evidence>
<evidence type="ECO:0000256" key="6">
    <source>
        <dbReference type="ARBA" id="ARBA00022723"/>
    </source>
</evidence>
<dbReference type="RefSeq" id="WP_062766691.1">
    <property type="nucleotide sequence ID" value="NZ_CP121045.1"/>
</dbReference>
<dbReference type="InterPro" id="IPR013130">
    <property type="entry name" value="Fe3_Rdtase_TM_dom"/>
</dbReference>
<keyword evidence="12 13" id="KW-0472">Membrane</keyword>
<evidence type="ECO:0000256" key="3">
    <source>
        <dbReference type="ARBA" id="ARBA00022630"/>
    </source>
</evidence>
<dbReference type="GeneID" id="97243749"/>
<dbReference type="InterPro" id="IPR017938">
    <property type="entry name" value="Riboflavin_synthase-like_b-brl"/>
</dbReference>
<feature type="transmembrane region" description="Helical" evidence="13">
    <location>
        <begin position="169"/>
        <end position="186"/>
    </location>
</feature>
<dbReference type="PANTHER" id="PTHR47354:SF8">
    <property type="entry name" value="1,2-PHENYLACETYL-COA EPOXIDASE, SUBUNIT E"/>
    <property type="match status" value="1"/>
</dbReference>
<evidence type="ECO:0000256" key="10">
    <source>
        <dbReference type="ARBA" id="ARBA00023004"/>
    </source>
</evidence>
<dbReference type="Gene3D" id="3.40.50.80">
    <property type="entry name" value="Nucleotide-binding domain of ferredoxin-NADP reductase (FNR) module"/>
    <property type="match status" value="1"/>
</dbReference>
<dbReference type="EMBL" id="LPZR01000179">
    <property type="protein sequence ID" value="KYO51237.1"/>
    <property type="molecule type" value="Genomic_DNA"/>
</dbReference>
<dbReference type="SUPFAM" id="SSF63380">
    <property type="entry name" value="Riboflavin synthase domain-like"/>
    <property type="match status" value="1"/>
</dbReference>
<dbReference type="OrthoDB" id="9792185at2"/>
<comment type="subcellular location">
    <subcellularLocation>
        <location evidence="2">Membrane</location>
        <topology evidence="2">Multi-pass membrane protein</topology>
    </subcellularLocation>
</comment>
<evidence type="ECO:0000256" key="12">
    <source>
        <dbReference type="ARBA" id="ARBA00023136"/>
    </source>
</evidence>
<dbReference type="GO" id="GO:0051537">
    <property type="term" value="F:2 iron, 2 sulfur cluster binding"/>
    <property type="evidence" value="ECO:0007669"/>
    <property type="project" value="UniProtKB-KW"/>
</dbReference>
<keyword evidence="5" id="KW-0001">2Fe-2S</keyword>
<dbReference type="Pfam" id="PF01794">
    <property type="entry name" value="Ferric_reduct"/>
    <property type="match status" value="1"/>
</dbReference>
<keyword evidence="9" id="KW-0560">Oxidoreductase</keyword>
<protein>
    <submittedName>
        <fullName evidence="15">Ferric reductase</fullName>
    </submittedName>
</protein>
<evidence type="ECO:0000256" key="1">
    <source>
        <dbReference type="ARBA" id="ARBA00001974"/>
    </source>
</evidence>
<evidence type="ECO:0000256" key="2">
    <source>
        <dbReference type="ARBA" id="ARBA00004141"/>
    </source>
</evidence>
<dbReference type="SUPFAM" id="SSF52343">
    <property type="entry name" value="Ferredoxin reductase-like, C-terminal NADP-linked domain"/>
    <property type="match status" value="1"/>
</dbReference>
<evidence type="ECO:0000256" key="9">
    <source>
        <dbReference type="ARBA" id="ARBA00023002"/>
    </source>
</evidence>
<keyword evidence="3" id="KW-0285">Flavoprotein</keyword>